<proteinExistence type="predicted"/>
<feature type="region of interest" description="Disordered" evidence="1">
    <location>
        <begin position="338"/>
        <end position="378"/>
    </location>
</feature>
<sequence>MVPLPVKIPELSTLVAEGKHKMFQQPSKSPFRILGDADREGARDHPTRKFVLNGITFSEYQHDMAGGGMLTVLKTKPPQTSTPGSIFDDLFQSITWAANMTGEISLVRHPMQSRAAGSRNNRYEALFGPREDATTSAPVTPYAAAPVAVQAVIGFLGEVLTKLEILKDSRKRFETETISEAFGAPSQVVVAAFAGGEQDEGFKPVAYHGEADTTITLCLGSPVRARWRYNSKNWNHNDGRKPLDEGDLEDDTKHVEVPRELTQGRRLRSKQHEKHKNEILKPQTSSGAGNAPDAITSALGHGDILISQGRALAERVETAVELHGSLHLRLTMFVVSDNNGSESEEGLKKSCKGNQGNPAAGVPNSDLEDVGTQTSYRS</sequence>
<name>A0AAV9HKH4_9PEZI</name>
<evidence type="ECO:0000313" key="3">
    <source>
        <dbReference type="Proteomes" id="UP001321749"/>
    </source>
</evidence>
<evidence type="ECO:0000256" key="1">
    <source>
        <dbReference type="SAM" id="MobiDB-lite"/>
    </source>
</evidence>
<organism evidence="2 3">
    <name type="scientific">Cladorrhinum samala</name>
    <dbReference type="NCBI Taxonomy" id="585594"/>
    <lineage>
        <taxon>Eukaryota</taxon>
        <taxon>Fungi</taxon>
        <taxon>Dikarya</taxon>
        <taxon>Ascomycota</taxon>
        <taxon>Pezizomycotina</taxon>
        <taxon>Sordariomycetes</taxon>
        <taxon>Sordariomycetidae</taxon>
        <taxon>Sordariales</taxon>
        <taxon>Podosporaceae</taxon>
        <taxon>Cladorrhinum</taxon>
    </lineage>
</organism>
<gene>
    <name evidence="2" type="ORF">QBC42DRAFT_287752</name>
</gene>
<protein>
    <submittedName>
        <fullName evidence="2">Uncharacterized protein</fullName>
    </submittedName>
</protein>
<dbReference type="EMBL" id="MU864995">
    <property type="protein sequence ID" value="KAK4461230.1"/>
    <property type="molecule type" value="Genomic_DNA"/>
</dbReference>
<dbReference type="AlphaFoldDB" id="A0AAV9HKH4"/>
<dbReference type="Proteomes" id="UP001321749">
    <property type="component" value="Unassembled WGS sequence"/>
</dbReference>
<reference evidence="2" key="2">
    <citation type="submission" date="2023-06" db="EMBL/GenBank/DDBJ databases">
        <authorList>
            <consortium name="Lawrence Berkeley National Laboratory"/>
            <person name="Mondo S.J."/>
            <person name="Hensen N."/>
            <person name="Bonometti L."/>
            <person name="Westerberg I."/>
            <person name="Brannstrom I.O."/>
            <person name="Guillou S."/>
            <person name="Cros-Aarteil S."/>
            <person name="Calhoun S."/>
            <person name="Haridas S."/>
            <person name="Kuo A."/>
            <person name="Pangilinan J."/>
            <person name="Riley R."/>
            <person name="Labutti K."/>
            <person name="Andreopoulos B."/>
            <person name="Lipzen A."/>
            <person name="Chen C."/>
            <person name="Yanf M."/>
            <person name="Daum C."/>
            <person name="Ng V."/>
            <person name="Clum A."/>
            <person name="Steindorff A."/>
            <person name="Ohm R."/>
            <person name="Martin F."/>
            <person name="Silar P."/>
            <person name="Natvig D."/>
            <person name="Lalanne C."/>
            <person name="Gautier V."/>
            <person name="Ament-Velasquez S.L."/>
            <person name="Kruys A."/>
            <person name="Hutchinson M.I."/>
            <person name="Powell A.J."/>
            <person name="Barry K."/>
            <person name="Miller A.N."/>
            <person name="Grigoriev I.V."/>
            <person name="Debuchy R."/>
            <person name="Gladieux P."/>
            <person name="Thoren M.H."/>
            <person name="Johannesson H."/>
        </authorList>
    </citation>
    <scope>NUCLEOTIDE SEQUENCE</scope>
    <source>
        <strain evidence="2">PSN324</strain>
    </source>
</reference>
<reference evidence="2" key="1">
    <citation type="journal article" date="2023" name="Mol. Phylogenet. Evol.">
        <title>Genome-scale phylogeny and comparative genomics of the fungal order Sordariales.</title>
        <authorList>
            <person name="Hensen N."/>
            <person name="Bonometti L."/>
            <person name="Westerberg I."/>
            <person name="Brannstrom I.O."/>
            <person name="Guillou S."/>
            <person name="Cros-Aarteil S."/>
            <person name="Calhoun S."/>
            <person name="Haridas S."/>
            <person name="Kuo A."/>
            <person name="Mondo S."/>
            <person name="Pangilinan J."/>
            <person name="Riley R."/>
            <person name="LaButti K."/>
            <person name="Andreopoulos B."/>
            <person name="Lipzen A."/>
            <person name="Chen C."/>
            <person name="Yan M."/>
            <person name="Daum C."/>
            <person name="Ng V."/>
            <person name="Clum A."/>
            <person name="Steindorff A."/>
            <person name="Ohm R.A."/>
            <person name="Martin F."/>
            <person name="Silar P."/>
            <person name="Natvig D.O."/>
            <person name="Lalanne C."/>
            <person name="Gautier V."/>
            <person name="Ament-Velasquez S.L."/>
            <person name="Kruys A."/>
            <person name="Hutchinson M.I."/>
            <person name="Powell A.J."/>
            <person name="Barry K."/>
            <person name="Miller A.N."/>
            <person name="Grigoriev I.V."/>
            <person name="Debuchy R."/>
            <person name="Gladieux P."/>
            <person name="Hiltunen Thoren M."/>
            <person name="Johannesson H."/>
        </authorList>
    </citation>
    <scope>NUCLEOTIDE SEQUENCE</scope>
    <source>
        <strain evidence="2">PSN324</strain>
    </source>
</reference>
<accession>A0AAV9HKH4</accession>
<evidence type="ECO:0000313" key="2">
    <source>
        <dbReference type="EMBL" id="KAK4461230.1"/>
    </source>
</evidence>
<feature type="compositionally biased region" description="Basic residues" evidence="1">
    <location>
        <begin position="265"/>
        <end position="274"/>
    </location>
</feature>
<keyword evidence="3" id="KW-1185">Reference proteome</keyword>
<comment type="caution">
    <text evidence="2">The sequence shown here is derived from an EMBL/GenBank/DDBJ whole genome shotgun (WGS) entry which is preliminary data.</text>
</comment>
<feature type="region of interest" description="Disordered" evidence="1">
    <location>
        <begin position="263"/>
        <end position="295"/>
    </location>
</feature>